<sequence length="368" mass="38881">MTQKVRAAVSVEGFQVEVREFEVPEITPGAGLLKVEVSGVCGSDWPNFQKFPKTRGPLIQGHETVGFIEAIGGDAALRWGLREGDRVALEEYLPCGYCNYCRTSQFRLCDATDTVIGSGIRYGSTPVSIAPSLWGGYAEKEYLHPNSVFHKVPASMPATLASLALPLGNGFQWTCFDGAAAVGEAVVVQGPGQQGLACVVAAREAGAGCIIVTGLEADKDRLMLAKALGAHHAIDVGQTDPLEAVADITGGMMADLVLDCSSGGAATTALALRMVHKTGRVMVCGAKGKPIPEFDIDLVFRKNLTIKGLRGHSYQAVELALAVLGSGRYPLDRLCTHVFGLDDVGEALLTVGAVDGRRGIHCCVDPWK</sequence>
<dbReference type="OrthoDB" id="9773078at2"/>
<name>A0A3P4B9H6_9BURK</name>
<organism evidence="7 8">
    <name type="scientific">Pigmentiphaga humi</name>
    <dbReference type="NCBI Taxonomy" id="2478468"/>
    <lineage>
        <taxon>Bacteria</taxon>
        <taxon>Pseudomonadati</taxon>
        <taxon>Pseudomonadota</taxon>
        <taxon>Betaproteobacteria</taxon>
        <taxon>Burkholderiales</taxon>
        <taxon>Alcaligenaceae</taxon>
        <taxon>Pigmentiphaga</taxon>
    </lineage>
</organism>
<dbReference type="InterPro" id="IPR002328">
    <property type="entry name" value="ADH_Zn_CS"/>
</dbReference>
<evidence type="ECO:0000256" key="4">
    <source>
        <dbReference type="RuleBase" id="RU361277"/>
    </source>
</evidence>
<evidence type="ECO:0000256" key="2">
    <source>
        <dbReference type="ARBA" id="ARBA00022833"/>
    </source>
</evidence>
<dbReference type="InterPro" id="IPR036291">
    <property type="entry name" value="NAD(P)-bd_dom_sf"/>
</dbReference>
<evidence type="ECO:0000313" key="7">
    <source>
        <dbReference type="EMBL" id="VCU71795.1"/>
    </source>
</evidence>
<evidence type="ECO:0000256" key="3">
    <source>
        <dbReference type="ARBA" id="ARBA00023002"/>
    </source>
</evidence>
<gene>
    <name evidence="7" type="ORF">PIGHUM_03885</name>
</gene>
<dbReference type="GO" id="GO:0016491">
    <property type="term" value="F:oxidoreductase activity"/>
    <property type="evidence" value="ECO:0007669"/>
    <property type="project" value="UniProtKB-KW"/>
</dbReference>
<evidence type="ECO:0000259" key="6">
    <source>
        <dbReference type="Pfam" id="PF08240"/>
    </source>
</evidence>
<dbReference type="Gene3D" id="3.90.180.10">
    <property type="entry name" value="Medium-chain alcohol dehydrogenases, catalytic domain"/>
    <property type="match status" value="1"/>
</dbReference>
<feature type="domain" description="Alcohol dehydrogenase-like C-terminal" evidence="5">
    <location>
        <begin position="195"/>
        <end position="319"/>
    </location>
</feature>
<dbReference type="PANTHER" id="PTHR43401">
    <property type="entry name" value="L-THREONINE 3-DEHYDROGENASE"/>
    <property type="match status" value="1"/>
</dbReference>
<keyword evidence="3 7" id="KW-0560">Oxidoreductase</keyword>
<dbReference type="PANTHER" id="PTHR43401:SF2">
    <property type="entry name" value="L-THREONINE 3-DEHYDROGENASE"/>
    <property type="match status" value="1"/>
</dbReference>
<dbReference type="Gene3D" id="3.40.50.720">
    <property type="entry name" value="NAD(P)-binding Rossmann-like Domain"/>
    <property type="match status" value="1"/>
</dbReference>
<protein>
    <submittedName>
        <fullName evidence="7">D-arabitol-phosphate dehydrogenase</fullName>
        <ecNumber evidence="7">1.1.1.301</ecNumber>
    </submittedName>
</protein>
<dbReference type="PROSITE" id="PS00059">
    <property type="entry name" value="ADH_ZINC"/>
    <property type="match status" value="1"/>
</dbReference>
<accession>A0A3P4B9H6</accession>
<dbReference type="EC" id="1.1.1.301" evidence="7"/>
<comment type="similarity">
    <text evidence="4">Belongs to the zinc-containing alcohol dehydrogenase family.</text>
</comment>
<dbReference type="InterPro" id="IPR011032">
    <property type="entry name" value="GroES-like_sf"/>
</dbReference>
<reference evidence="7 8" key="1">
    <citation type="submission" date="2018-10" db="EMBL/GenBank/DDBJ databases">
        <authorList>
            <person name="Criscuolo A."/>
        </authorList>
    </citation>
    <scope>NUCLEOTIDE SEQUENCE [LARGE SCALE GENOMIC DNA]</scope>
    <source>
        <strain evidence="7">DnA1</strain>
    </source>
</reference>
<dbReference type="Pfam" id="PF00107">
    <property type="entry name" value="ADH_zinc_N"/>
    <property type="match status" value="1"/>
</dbReference>
<keyword evidence="1 4" id="KW-0479">Metal-binding</keyword>
<proteinExistence type="inferred from homology"/>
<dbReference type="InterPro" id="IPR013154">
    <property type="entry name" value="ADH-like_N"/>
</dbReference>
<dbReference type="EMBL" id="UWPJ01000030">
    <property type="protein sequence ID" value="VCU71795.1"/>
    <property type="molecule type" value="Genomic_DNA"/>
</dbReference>
<dbReference type="SUPFAM" id="SSF51735">
    <property type="entry name" value="NAD(P)-binding Rossmann-fold domains"/>
    <property type="match status" value="1"/>
</dbReference>
<keyword evidence="8" id="KW-1185">Reference proteome</keyword>
<evidence type="ECO:0000313" key="8">
    <source>
        <dbReference type="Proteomes" id="UP000277294"/>
    </source>
</evidence>
<dbReference type="Proteomes" id="UP000277294">
    <property type="component" value="Unassembled WGS sequence"/>
</dbReference>
<feature type="domain" description="Alcohol dehydrogenase-like N-terminal" evidence="6">
    <location>
        <begin position="29"/>
        <end position="152"/>
    </location>
</feature>
<comment type="cofactor">
    <cofactor evidence="4">
        <name>Zn(2+)</name>
        <dbReference type="ChEBI" id="CHEBI:29105"/>
    </cofactor>
</comment>
<keyword evidence="2 4" id="KW-0862">Zinc</keyword>
<dbReference type="SUPFAM" id="SSF50129">
    <property type="entry name" value="GroES-like"/>
    <property type="match status" value="1"/>
</dbReference>
<dbReference type="AlphaFoldDB" id="A0A3P4B9H6"/>
<dbReference type="Pfam" id="PF08240">
    <property type="entry name" value="ADH_N"/>
    <property type="match status" value="1"/>
</dbReference>
<dbReference type="GO" id="GO:0008270">
    <property type="term" value="F:zinc ion binding"/>
    <property type="evidence" value="ECO:0007669"/>
    <property type="project" value="InterPro"/>
</dbReference>
<dbReference type="InterPro" id="IPR050129">
    <property type="entry name" value="Zn_alcohol_dh"/>
</dbReference>
<evidence type="ECO:0000256" key="1">
    <source>
        <dbReference type="ARBA" id="ARBA00022723"/>
    </source>
</evidence>
<dbReference type="InterPro" id="IPR013149">
    <property type="entry name" value="ADH-like_C"/>
</dbReference>
<evidence type="ECO:0000259" key="5">
    <source>
        <dbReference type="Pfam" id="PF00107"/>
    </source>
</evidence>
<dbReference type="RefSeq" id="WP_124081393.1">
    <property type="nucleotide sequence ID" value="NZ_UWPJ01000030.1"/>
</dbReference>